<protein>
    <submittedName>
        <fullName evidence="1">Uncharacterized protein</fullName>
    </submittedName>
</protein>
<dbReference type="EMBL" id="AANZ01000014">
    <property type="protein sequence ID" value="EAQ79382.1"/>
    <property type="molecule type" value="Genomic_DNA"/>
</dbReference>
<sequence>MRSLTSWITFVRSLRNFIEIDTVKS</sequence>
<dbReference type="STRING" id="314230.DSM3645_02863"/>
<evidence type="ECO:0000313" key="2">
    <source>
        <dbReference type="Proteomes" id="UP000004358"/>
    </source>
</evidence>
<gene>
    <name evidence="1" type="ORF">DSM3645_02863</name>
</gene>
<accession>A3ZVN6</accession>
<dbReference type="HOGENOM" id="CLU_3418756_0_0_0"/>
<reference evidence="1 2" key="1">
    <citation type="submission" date="2006-02" db="EMBL/GenBank/DDBJ databases">
        <authorList>
            <person name="Amann R."/>
            <person name="Ferriera S."/>
            <person name="Johnson J."/>
            <person name="Kravitz S."/>
            <person name="Halpern A."/>
            <person name="Remington K."/>
            <person name="Beeson K."/>
            <person name="Tran B."/>
            <person name="Rogers Y.-H."/>
            <person name="Friedman R."/>
            <person name="Venter J.C."/>
        </authorList>
    </citation>
    <scope>NUCLEOTIDE SEQUENCE [LARGE SCALE GENOMIC DNA]</scope>
    <source>
        <strain evidence="1 2">DSM 3645</strain>
    </source>
</reference>
<name>A3ZVN6_9BACT</name>
<dbReference type="Proteomes" id="UP000004358">
    <property type="component" value="Unassembled WGS sequence"/>
</dbReference>
<organism evidence="1 2">
    <name type="scientific">Blastopirellula marina DSM 3645</name>
    <dbReference type="NCBI Taxonomy" id="314230"/>
    <lineage>
        <taxon>Bacteria</taxon>
        <taxon>Pseudomonadati</taxon>
        <taxon>Planctomycetota</taxon>
        <taxon>Planctomycetia</taxon>
        <taxon>Pirellulales</taxon>
        <taxon>Pirellulaceae</taxon>
        <taxon>Blastopirellula</taxon>
    </lineage>
</organism>
<comment type="caution">
    <text evidence="1">The sequence shown here is derived from an EMBL/GenBank/DDBJ whole genome shotgun (WGS) entry which is preliminary data.</text>
</comment>
<evidence type="ECO:0000313" key="1">
    <source>
        <dbReference type="EMBL" id="EAQ79382.1"/>
    </source>
</evidence>
<proteinExistence type="predicted"/>
<dbReference type="AlphaFoldDB" id="A3ZVN6"/>